<dbReference type="HOGENOM" id="CLU_197378_0_0_9"/>
<keyword evidence="2" id="KW-1185">Reference proteome</keyword>
<evidence type="ECO:0008006" key="3">
    <source>
        <dbReference type="Google" id="ProtNLM"/>
    </source>
</evidence>
<dbReference type="KEGG" id="cpf:CPF_1310"/>
<accession>A0A0H2YSR3</accession>
<dbReference type="STRING" id="195103.CPF_1310"/>
<dbReference type="PaxDb" id="195103-CPF_1310"/>
<dbReference type="RefSeq" id="WP_003448834.1">
    <property type="nucleotide sequence ID" value="NC_008261.1"/>
</dbReference>
<dbReference type="GeneID" id="93002377"/>
<evidence type="ECO:0000313" key="2">
    <source>
        <dbReference type="Proteomes" id="UP000001823"/>
    </source>
</evidence>
<dbReference type="AlphaFoldDB" id="A0A0H2YSR3"/>
<name>A0A0H2YSR3_CLOP1</name>
<dbReference type="eggNOG" id="ENOG5030H9G">
    <property type="taxonomic scope" value="Bacteria"/>
</dbReference>
<proteinExistence type="predicted"/>
<dbReference type="EMBL" id="CP000246">
    <property type="protein sequence ID" value="ABG83507.1"/>
    <property type="molecule type" value="Genomic_DNA"/>
</dbReference>
<sequence>MNDNQVVSFRDENGKKIEYLVLEQKLICGAEYVAMAPKNDKTHVELFKINFDKDWNETLDSVESEKEINMFKQVSNLKF</sequence>
<gene>
    <name evidence="1" type="ordered locus">CPF_1310</name>
</gene>
<dbReference type="Pfam" id="PF06949">
    <property type="entry name" value="DUF1292"/>
    <property type="match status" value="1"/>
</dbReference>
<organism evidence="1 2">
    <name type="scientific">Clostridium perfringens (strain ATCC 13124 / DSM 756 / JCM 1290 / NCIMB 6125 / NCTC 8237 / Type A)</name>
    <dbReference type="NCBI Taxonomy" id="195103"/>
    <lineage>
        <taxon>Bacteria</taxon>
        <taxon>Bacillati</taxon>
        <taxon>Bacillota</taxon>
        <taxon>Clostridia</taxon>
        <taxon>Eubacteriales</taxon>
        <taxon>Clostridiaceae</taxon>
        <taxon>Clostridium</taxon>
    </lineage>
</organism>
<reference evidence="1 2" key="1">
    <citation type="journal article" date="2006" name="Genome Res.">
        <title>Skewed genomic variability in strains of the toxigenic bacterial pathogen, Clostridium perfringens.</title>
        <authorList>
            <person name="Myers G.S."/>
            <person name="Rasko D.A."/>
            <person name="Cheung J.K."/>
            <person name="Ravel J."/>
            <person name="Seshadri R."/>
            <person name="Deboy R.T."/>
            <person name="Ren Q."/>
            <person name="Varga J."/>
            <person name="Awad M.M."/>
            <person name="Brinkac L.M."/>
            <person name="Daugherty S.C."/>
            <person name="Haft D.H."/>
            <person name="Dodson R.J."/>
            <person name="Madupu R."/>
            <person name="Nelson W.C."/>
            <person name="Rosovitz M.J."/>
            <person name="Sullivan S.A."/>
            <person name="Khouri H."/>
            <person name="Dimitrov G.I."/>
            <person name="Watkins K.L."/>
            <person name="Mulligan S."/>
            <person name="Benton J."/>
            <person name="Radune D."/>
            <person name="Fisher D.J."/>
            <person name="Atkins H.S."/>
            <person name="Hiscox T."/>
            <person name="Jost B.H."/>
            <person name="Billington S.J."/>
            <person name="Songer J.G."/>
            <person name="McClane B.A."/>
            <person name="Titball R.W."/>
            <person name="Rood J.I."/>
            <person name="Melville S.B."/>
            <person name="Paulsen I.T."/>
        </authorList>
    </citation>
    <scope>NUCLEOTIDE SEQUENCE [LARGE SCALE GENOMIC DNA]</scope>
    <source>
        <strain evidence="2">ATCC 13124 / DSM 756 / JCM 1290 / NCIMB 6125 / NCTC 8237 / S 107 / Type A</strain>
    </source>
</reference>
<dbReference type="Proteomes" id="UP000001823">
    <property type="component" value="Chromosome"/>
</dbReference>
<dbReference type="InterPro" id="IPR009711">
    <property type="entry name" value="UPF0473"/>
</dbReference>
<evidence type="ECO:0000313" key="1">
    <source>
        <dbReference type="EMBL" id="ABG83507.1"/>
    </source>
</evidence>
<protein>
    <recommendedName>
        <fullName evidence="3">DUF1292 domain-containing protein</fullName>
    </recommendedName>
</protein>